<protein>
    <submittedName>
        <fullName evidence="2">Uncharacterized protein</fullName>
    </submittedName>
</protein>
<dbReference type="GeneID" id="72002088"/>
<dbReference type="Proteomes" id="UP000814176">
    <property type="component" value="Unassembled WGS sequence"/>
</dbReference>
<dbReference type="RefSeq" id="XP_047784009.1">
    <property type="nucleotide sequence ID" value="XM_047921356.1"/>
</dbReference>
<accession>A0ABQ8KV55</accession>
<name>A0ABQ8KV55_9APHY</name>
<sequence>MHKLKERIVVGQEHGGLGGVVVTSAGAAKCGRQQPPLSIRSITGFYTQHSARPSKGNVHGAASTGTSEKLTRLNITQLTNVPPEEPCRALLNLTRDKSQDTFKHVRGAVEPVQVYETHGSATFNAEARERVMPPSAYPTSMRPLPAASRTTQTSAVNPANGRERATQHGLQYWGEYEEDRRYDAHGRVAYRASLLNCI</sequence>
<keyword evidence="3" id="KW-1185">Reference proteome</keyword>
<dbReference type="EMBL" id="JADCUA010000002">
    <property type="protein sequence ID" value="KAH9842962.1"/>
    <property type="molecule type" value="Genomic_DNA"/>
</dbReference>
<comment type="caution">
    <text evidence="2">The sequence shown here is derived from an EMBL/GenBank/DDBJ whole genome shotgun (WGS) entry which is preliminary data.</text>
</comment>
<reference evidence="2 3" key="1">
    <citation type="journal article" date="2021" name="Environ. Microbiol.">
        <title>Gene family expansions and transcriptome signatures uncover fungal adaptations to wood decay.</title>
        <authorList>
            <person name="Hage H."/>
            <person name="Miyauchi S."/>
            <person name="Viragh M."/>
            <person name="Drula E."/>
            <person name="Min B."/>
            <person name="Chaduli D."/>
            <person name="Navarro D."/>
            <person name="Favel A."/>
            <person name="Norest M."/>
            <person name="Lesage-Meessen L."/>
            <person name="Balint B."/>
            <person name="Merenyi Z."/>
            <person name="de Eugenio L."/>
            <person name="Morin E."/>
            <person name="Martinez A.T."/>
            <person name="Baldrian P."/>
            <person name="Stursova M."/>
            <person name="Martinez M.J."/>
            <person name="Novotny C."/>
            <person name="Magnuson J.K."/>
            <person name="Spatafora J.W."/>
            <person name="Maurice S."/>
            <person name="Pangilinan J."/>
            <person name="Andreopoulos W."/>
            <person name="LaButti K."/>
            <person name="Hundley H."/>
            <person name="Na H."/>
            <person name="Kuo A."/>
            <person name="Barry K."/>
            <person name="Lipzen A."/>
            <person name="Henrissat B."/>
            <person name="Riley R."/>
            <person name="Ahrendt S."/>
            <person name="Nagy L.G."/>
            <person name="Grigoriev I.V."/>
            <person name="Martin F."/>
            <person name="Rosso M.N."/>
        </authorList>
    </citation>
    <scope>NUCLEOTIDE SEQUENCE [LARGE SCALE GENOMIC DNA]</scope>
    <source>
        <strain evidence="2 3">CIRM-BRFM 1785</strain>
    </source>
</reference>
<proteinExistence type="predicted"/>
<evidence type="ECO:0000256" key="1">
    <source>
        <dbReference type="SAM" id="MobiDB-lite"/>
    </source>
</evidence>
<feature type="compositionally biased region" description="Polar residues" evidence="1">
    <location>
        <begin position="148"/>
        <end position="157"/>
    </location>
</feature>
<evidence type="ECO:0000313" key="3">
    <source>
        <dbReference type="Proteomes" id="UP000814176"/>
    </source>
</evidence>
<gene>
    <name evidence="2" type="ORF">C8Q71DRAFT_720356</name>
</gene>
<evidence type="ECO:0000313" key="2">
    <source>
        <dbReference type="EMBL" id="KAH9842962.1"/>
    </source>
</evidence>
<feature type="region of interest" description="Disordered" evidence="1">
    <location>
        <begin position="134"/>
        <end position="162"/>
    </location>
</feature>
<organism evidence="2 3">
    <name type="scientific">Rhodofomes roseus</name>
    <dbReference type="NCBI Taxonomy" id="34475"/>
    <lineage>
        <taxon>Eukaryota</taxon>
        <taxon>Fungi</taxon>
        <taxon>Dikarya</taxon>
        <taxon>Basidiomycota</taxon>
        <taxon>Agaricomycotina</taxon>
        <taxon>Agaricomycetes</taxon>
        <taxon>Polyporales</taxon>
        <taxon>Rhodofomes</taxon>
    </lineage>
</organism>